<evidence type="ECO:0000256" key="6">
    <source>
        <dbReference type="RuleBase" id="RU364048"/>
    </source>
</evidence>
<dbReference type="PANTHER" id="PTHR10543:SF89">
    <property type="entry name" value="CAROTENOID 9,10(9',10')-CLEAVAGE DIOXYGENASE 1"/>
    <property type="match status" value="1"/>
</dbReference>
<comment type="similarity">
    <text evidence="1 6">Belongs to the carotenoid oxygenase family.</text>
</comment>
<evidence type="ECO:0000313" key="7">
    <source>
        <dbReference type="EMBL" id="QEX21824.1"/>
    </source>
</evidence>
<dbReference type="GO" id="GO:0010436">
    <property type="term" value="F:carotenoid dioxygenase activity"/>
    <property type="evidence" value="ECO:0007669"/>
    <property type="project" value="TreeGrafter"/>
</dbReference>
<evidence type="ECO:0000256" key="3">
    <source>
        <dbReference type="ARBA" id="ARBA00023002"/>
    </source>
</evidence>
<dbReference type="PROSITE" id="PS51318">
    <property type="entry name" value="TAT"/>
    <property type="match status" value="1"/>
</dbReference>
<feature type="binding site" evidence="5">
    <location>
        <position position="256"/>
    </location>
    <ligand>
        <name>Fe cation</name>
        <dbReference type="ChEBI" id="CHEBI:24875"/>
        <note>catalytic</note>
    </ligand>
</feature>
<organism evidence="7 8">
    <name type="scientific">Hypericibacter adhaerens</name>
    <dbReference type="NCBI Taxonomy" id="2602016"/>
    <lineage>
        <taxon>Bacteria</taxon>
        <taxon>Pseudomonadati</taxon>
        <taxon>Pseudomonadota</taxon>
        <taxon>Alphaproteobacteria</taxon>
        <taxon>Rhodospirillales</taxon>
        <taxon>Dongiaceae</taxon>
        <taxon>Hypericibacter</taxon>
    </lineage>
</organism>
<dbReference type="Pfam" id="PF03055">
    <property type="entry name" value="RPE65"/>
    <property type="match status" value="1"/>
</dbReference>
<keyword evidence="3 6" id="KW-0560">Oxidoreductase</keyword>
<keyword evidence="2 5" id="KW-0479">Metal-binding</keyword>
<dbReference type="EC" id="1.13.11.-" evidence="6"/>
<evidence type="ECO:0000313" key="8">
    <source>
        <dbReference type="Proteomes" id="UP000325797"/>
    </source>
</evidence>
<evidence type="ECO:0000256" key="5">
    <source>
        <dbReference type="PIRSR" id="PIRSR604294-1"/>
    </source>
</evidence>
<evidence type="ECO:0000256" key="1">
    <source>
        <dbReference type="ARBA" id="ARBA00006787"/>
    </source>
</evidence>
<accession>A0A5J6MXC5</accession>
<comment type="cofactor">
    <cofactor evidence="5 6">
        <name>Fe(2+)</name>
        <dbReference type="ChEBI" id="CHEBI:29033"/>
    </cofactor>
    <text evidence="5 6">Binds 1 Fe(2+) ion per subunit.</text>
</comment>
<dbReference type="Proteomes" id="UP000325797">
    <property type="component" value="Chromosome"/>
</dbReference>
<keyword evidence="6 7" id="KW-0223">Dioxygenase</keyword>
<proteinExistence type="inferred from homology"/>
<keyword evidence="4 5" id="KW-0408">Iron</keyword>
<name>A0A5J6MXC5_9PROT</name>
<dbReference type="RefSeq" id="WP_151116653.1">
    <property type="nucleotide sequence ID" value="NZ_CP042582.1"/>
</dbReference>
<dbReference type="InterPro" id="IPR004294">
    <property type="entry name" value="Carotenoid_Oase"/>
</dbReference>
<dbReference type="GO" id="GO:0046872">
    <property type="term" value="F:metal ion binding"/>
    <property type="evidence" value="ECO:0007669"/>
    <property type="project" value="UniProtKB-KW"/>
</dbReference>
<dbReference type="GO" id="GO:0016121">
    <property type="term" value="P:carotene catabolic process"/>
    <property type="evidence" value="ECO:0007669"/>
    <property type="project" value="TreeGrafter"/>
</dbReference>
<feature type="binding site" evidence="5">
    <location>
        <position position="208"/>
    </location>
    <ligand>
        <name>Fe cation</name>
        <dbReference type="ChEBI" id="CHEBI:24875"/>
        <note>catalytic</note>
    </ligand>
</feature>
<dbReference type="OrthoDB" id="6636843at2"/>
<dbReference type="PANTHER" id="PTHR10543">
    <property type="entry name" value="BETA-CAROTENE DIOXYGENASE"/>
    <property type="match status" value="1"/>
</dbReference>
<reference evidence="7 8" key="1">
    <citation type="submission" date="2019-08" db="EMBL/GenBank/DDBJ databases">
        <title>Hyperibacter terrae gen. nov., sp. nov. and Hyperibacter viscosus sp. nov., two new members in the family Rhodospirillaceae isolated from the rhizosphere of Hypericum perforatum.</title>
        <authorList>
            <person name="Noviana Z."/>
        </authorList>
    </citation>
    <scope>NUCLEOTIDE SEQUENCE [LARGE SCALE GENOMIC DNA]</scope>
    <source>
        <strain evidence="7 8">R5959</strain>
    </source>
</reference>
<dbReference type="EMBL" id="CP042582">
    <property type="protein sequence ID" value="QEX21824.1"/>
    <property type="molecule type" value="Genomic_DNA"/>
</dbReference>
<gene>
    <name evidence="7" type="ORF">FRZ61_17530</name>
</gene>
<protein>
    <recommendedName>
        <fullName evidence="6">Dioxygenase</fullName>
        <ecNumber evidence="6">1.13.11.-</ecNumber>
    </recommendedName>
</protein>
<sequence>MATTITRRQFGVLAAGGAAVASLGLDASQSAALETAAITWVSSDPHLSGNFAPVGPELDVPDLPVTAGQIPSDLRGAYMRNGPNPLYKPIAFAYPMDGDGMIHAVYFDNGRAHYRNRFVQTAGLTAERRVGHAIYGSFTHPVPIDPKLLQPGDPPGPFKNGAFISILQHGGKLLALDEATTAYEMTMDLDTLGEWKAGTDQPIRLGAHNRRHPQTGALFTLAYSPLRPVVDFHQIDATGNVARSFSIALAAPTMIHDFVLTEQHIVLFACPAVFDAEAARQGQPFLQWRPDLGTRIGLIALDGSATQWVDADPFFVFHFANAFERSGQIVVDYVRHDALVLGYSAQVHKPPTLHRMTIDIAAGKTSDVEVAPLVTEFPRVNDALNALPTRFVYLPTLTDTLLQANPPSATFNTMMRIDSETGDVVRHDFGNKIAGEATFIPRGTAGEDDGILAVFAFDPVTEASDLVLLDAAHVDSDPVAVIRLPQRVPQGLHGNWTQMA</sequence>
<dbReference type="KEGG" id="hadh:FRZ61_17530"/>
<evidence type="ECO:0000256" key="4">
    <source>
        <dbReference type="ARBA" id="ARBA00023004"/>
    </source>
</evidence>
<feature type="binding site" evidence="5">
    <location>
        <position position="493"/>
    </location>
    <ligand>
        <name>Fe cation</name>
        <dbReference type="ChEBI" id="CHEBI:24875"/>
        <note>catalytic</note>
    </ligand>
</feature>
<evidence type="ECO:0000256" key="2">
    <source>
        <dbReference type="ARBA" id="ARBA00022723"/>
    </source>
</evidence>
<dbReference type="InterPro" id="IPR006311">
    <property type="entry name" value="TAT_signal"/>
</dbReference>
<feature type="binding site" evidence="5">
    <location>
        <position position="318"/>
    </location>
    <ligand>
        <name>Fe cation</name>
        <dbReference type="ChEBI" id="CHEBI:24875"/>
        <note>catalytic</note>
    </ligand>
</feature>
<dbReference type="AlphaFoldDB" id="A0A5J6MXC5"/>
<keyword evidence="8" id="KW-1185">Reference proteome</keyword>